<organism evidence="1 2">
    <name type="scientific">Acetobacter lovaniensis</name>
    <dbReference type="NCBI Taxonomy" id="104100"/>
    <lineage>
        <taxon>Bacteria</taxon>
        <taxon>Pseudomonadati</taxon>
        <taxon>Pseudomonadota</taxon>
        <taxon>Alphaproteobacteria</taxon>
        <taxon>Acetobacterales</taxon>
        <taxon>Acetobacteraceae</taxon>
        <taxon>Acetobacter</taxon>
    </lineage>
</organism>
<accession>A0A841QFG1</accession>
<proteinExistence type="predicted"/>
<dbReference type="EMBL" id="JACHIE010000006">
    <property type="protein sequence ID" value="MBB6457220.1"/>
    <property type="molecule type" value="Genomic_DNA"/>
</dbReference>
<dbReference type="RefSeq" id="WP_166113361.1">
    <property type="nucleotide sequence ID" value="NZ_BAABDB010000007.1"/>
</dbReference>
<evidence type="ECO:0000313" key="1">
    <source>
        <dbReference type="EMBL" id="MBB6457220.1"/>
    </source>
</evidence>
<sequence length="66" mass="7325">MMLTEQQKEHLGCVITTAMMCLKEQNLSWGSANYLLSLGQKLDASTRPPRVPAFDAELMKAQEVVA</sequence>
<keyword evidence="2" id="KW-1185">Reference proteome</keyword>
<gene>
    <name evidence="1" type="ORF">HNR55_001808</name>
</gene>
<name>A0A841QFG1_9PROT</name>
<evidence type="ECO:0000313" key="2">
    <source>
        <dbReference type="Proteomes" id="UP000578000"/>
    </source>
</evidence>
<protein>
    <submittedName>
        <fullName evidence="1">Uncharacterized protein</fullName>
    </submittedName>
</protein>
<dbReference type="AlphaFoldDB" id="A0A841QFG1"/>
<comment type="caution">
    <text evidence="1">The sequence shown here is derived from an EMBL/GenBank/DDBJ whole genome shotgun (WGS) entry which is preliminary data.</text>
</comment>
<dbReference type="Proteomes" id="UP000578000">
    <property type="component" value="Unassembled WGS sequence"/>
</dbReference>
<reference evidence="1 2" key="1">
    <citation type="submission" date="2020-08" db="EMBL/GenBank/DDBJ databases">
        <title>Genomic Encyclopedia of Type Strains, Phase IV (KMG-IV): sequencing the most valuable type-strain genomes for metagenomic binning, comparative biology and taxonomic classification.</title>
        <authorList>
            <person name="Goeker M."/>
        </authorList>
    </citation>
    <scope>NUCLEOTIDE SEQUENCE [LARGE SCALE GENOMIC DNA]</scope>
    <source>
        <strain evidence="1 2">DSM 4491</strain>
    </source>
</reference>